<feature type="transmembrane region" description="Helical" evidence="10">
    <location>
        <begin position="231"/>
        <end position="251"/>
    </location>
</feature>
<protein>
    <submittedName>
        <fullName evidence="11">Uncharacterized protein</fullName>
    </submittedName>
</protein>
<accession>A0A8T0I827</accession>
<evidence type="ECO:0000256" key="1">
    <source>
        <dbReference type="ARBA" id="ARBA00004141"/>
    </source>
</evidence>
<dbReference type="InterPro" id="IPR020966">
    <property type="entry name" value="ALMT"/>
</dbReference>
<keyword evidence="8" id="KW-0407">Ion channel</keyword>
<name>A0A8T0I827_CERPU</name>
<feature type="region of interest" description="Disordered" evidence="9">
    <location>
        <begin position="572"/>
        <end position="593"/>
    </location>
</feature>
<dbReference type="GO" id="GO:0015743">
    <property type="term" value="P:malate transport"/>
    <property type="evidence" value="ECO:0007669"/>
    <property type="project" value="InterPro"/>
</dbReference>
<evidence type="ECO:0000256" key="3">
    <source>
        <dbReference type="ARBA" id="ARBA00022448"/>
    </source>
</evidence>
<dbReference type="PANTHER" id="PTHR31086">
    <property type="entry name" value="ALUMINUM-ACTIVATED MALATE TRANSPORTER 10"/>
    <property type="match status" value="1"/>
</dbReference>
<feature type="region of interest" description="Disordered" evidence="9">
    <location>
        <begin position="1"/>
        <end position="24"/>
    </location>
</feature>
<evidence type="ECO:0000256" key="5">
    <source>
        <dbReference type="ARBA" id="ARBA00022989"/>
    </source>
</evidence>
<evidence type="ECO:0000256" key="6">
    <source>
        <dbReference type="ARBA" id="ARBA00023065"/>
    </source>
</evidence>
<organism evidence="11 12">
    <name type="scientific">Ceratodon purpureus</name>
    <name type="common">Fire moss</name>
    <name type="synonym">Dicranum purpureum</name>
    <dbReference type="NCBI Taxonomy" id="3225"/>
    <lineage>
        <taxon>Eukaryota</taxon>
        <taxon>Viridiplantae</taxon>
        <taxon>Streptophyta</taxon>
        <taxon>Embryophyta</taxon>
        <taxon>Bryophyta</taxon>
        <taxon>Bryophytina</taxon>
        <taxon>Bryopsida</taxon>
        <taxon>Dicranidae</taxon>
        <taxon>Pseudoditrichales</taxon>
        <taxon>Ditrichaceae</taxon>
        <taxon>Ceratodon</taxon>
    </lineage>
</organism>
<keyword evidence="6" id="KW-0406">Ion transport</keyword>
<evidence type="ECO:0000313" key="11">
    <source>
        <dbReference type="EMBL" id="KAG0579196.1"/>
    </source>
</evidence>
<feature type="region of interest" description="Disordered" evidence="9">
    <location>
        <begin position="495"/>
        <end position="516"/>
    </location>
</feature>
<comment type="similarity">
    <text evidence="2">Belongs to the aromatic acid exporter (TC 2.A.85) family.</text>
</comment>
<dbReference type="GO" id="GO:0034220">
    <property type="term" value="P:monoatomic ion transmembrane transport"/>
    <property type="evidence" value="ECO:0007669"/>
    <property type="project" value="UniProtKB-KW"/>
</dbReference>
<proteinExistence type="inferred from homology"/>
<feature type="compositionally biased region" description="Basic and acidic residues" evidence="9">
    <location>
        <begin position="1"/>
        <end position="12"/>
    </location>
</feature>
<evidence type="ECO:0000256" key="2">
    <source>
        <dbReference type="ARBA" id="ARBA00007079"/>
    </source>
</evidence>
<sequence>MAYRGTDDDPTRLSEPLLEQNSQYQEDRKSLLRRLRGGKQGLLSAAASHTGLSYARTRSLLLQKKLRARRDEEDESWLYWPIVQLRQFTRDKLPFLLPMKAGLAAVIGSLLCFAPGFLSIFNKNGVWAVITIDIVMETNVGLTFSKGLNRTLGTLMASLLALAVDVLGDYMGSYEKYFLFICTFLGGAIPTMFKFRRPFRDRWNYAVVMSMITFHLLILTQSDEKIKLPLLRLGLIAIGFVIASLVNIILLPNFAGNNINELLATNFERAGNVVEKCVLEYCQGTVLQQLPEVLSQAANDELHSCFHEIVATDSEVEKLLKAARFEPPHGKFFVGYPWHLYRDVAENLRFAYYDVVALDSCLRAEIQAPLHLRAMFRTEFMALGKECAEVFRALGKTMRNMKKHDFHQVLERAEEVALLLQHRIARKSDELLQVSHHYQVEDNSGGRVASFLKEVLESRSILSESSDDDRISVDETEQILDPSEMTLPELHHQAAKEHEEKKKKIEEKKPTLDGRAGEFLKRRGSIGHHWETTVQRLAALSLLKFASLLIEIAAKGKYVVGVVDDLAEKARFDKPSPGESKPSDEFVSAFDTL</sequence>
<feature type="transmembrane region" description="Helical" evidence="10">
    <location>
        <begin position="177"/>
        <end position="195"/>
    </location>
</feature>
<comment type="subcellular location">
    <subcellularLocation>
        <location evidence="1">Membrane</location>
        <topology evidence="1">Multi-pass membrane protein</topology>
    </subcellularLocation>
</comment>
<evidence type="ECO:0000256" key="7">
    <source>
        <dbReference type="ARBA" id="ARBA00023136"/>
    </source>
</evidence>
<dbReference type="EMBL" id="CM026424">
    <property type="protein sequence ID" value="KAG0579196.1"/>
    <property type="molecule type" value="Genomic_DNA"/>
</dbReference>
<keyword evidence="5 10" id="KW-1133">Transmembrane helix</keyword>
<dbReference type="Pfam" id="PF11744">
    <property type="entry name" value="ALMT"/>
    <property type="match status" value="1"/>
</dbReference>
<evidence type="ECO:0000256" key="10">
    <source>
        <dbReference type="SAM" id="Phobius"/>
    </source>
</evidence>
<keyword evidence="3" id="KW-0813">Transport</keyword>
<keyword evidence="12" id="KW-1185">Reference proteome</keyword>
<feature type="compositionally biased region" description="Basic and acidic residues" evidence="9">
    <location>
        <begin position="572"/>
        <end position="584"/>
    </location>
</feature>
<gene>
    <name evidence="11" type="ORF">KC19_4G080600</name>
</gene>
<dbReference type="OrthoDB" id="68611at2759"/>
<evidence type="ECO:0000313" key="12">
    <source>
        <dbReference type="Proteomes" id="UP000822688"/>
    </source>
</evidence>
<keyword evidence="4 10" id="KW-0812">Transmembrane</keyword>
<feature type="transmembrane region" description="Helical" evidence="10">
    <location>
        <begin position="202"/>
        <end position="219"/>
    </location>
</feature>
<feature type="transmembrane region" description="Helical" evidence="10">
    <location>
        <begin position="95"/>
        <end position="120"/>
    </location>
</feature>
<evidence type="ECO:0000256" key="4">
    <source>
        <dbReference type="ARBA" id="ARBA00022692"/>
    </source>
</evidence>
<evidence type="ECO:0000256" key="8">
    <source>
        <dbReference type="ARBA" id="ARBA00023303"/>
    </source>
</evidence>
<dbReference type="AlphaFoldDB" id="A0A8T0I827"/>
<keyword evidence="7 10" id="KW-0472">Membrane</keyword>
<reference evidence="11" key="1">
    <citation type="submission" date="2020-06" db="EMBL/GenBank/DDBJ databases">
        <title>WGS assembly of Ceratodon purpureus strain R40.</title>
        <authorList>
            <person name="Carey S.B."/>
            <person name="Jenkins J."/>
            <person name="Shu S."/>
            <person name="Lovell J.T."/>
            <person name="Sreedasyam A."/>
            <person name="Maumus F."/>
            <person name="Tiley G.P."/>
            <person name="Fernandez-Pozo N."/>
            <person name="Barry K."/>
            <person name="Chen C."/>
            <person name="Wang M."/>
            <person name="Lipzen A."/>
            <person name="Daum C."/>
            <person name="Saski C.A."/>
            <person name="Payton A.C."/>
            <person name="Mcbreen J.C."/>
            <person name="Conrad R.E."/>
            <person name="Kollar L.M."/>
            <person name="Olsson S."/>
            <person name="Huttunen S."/>
            <person name="Landis J.B."/>
            <person name="Wickett N.J."/>
            <person name="Johnson M.G."/>
            <person name="Rensing S.A."/>
            <person name="Grimwood J."/>
            <person name="Schmutz J."/>
            <person name="Mcdaniel S.F."/>
        </authorList>
    </citation>
    <scope>NUCLEOTIDE SEQUENCE</scope>
    <source>
        <strain evidence="11">R40</strain>
    </source>
</reference>
<evidence type="ECO:0000256" key="9">
    <source>
        <dbReference type="SAM" id="MobiDB-lite"/>
    </source>
</evidence>
<dbReference type="GO" id="GO:0016020">
    <property type="term" value="C:membrane"/>
    <property type="evidence" value="ECO:0007669"/>
    <property type="project" value="UniProtKB-SubCell"/>
</dbReference>
<dbReference type="Proteomes" id="UP000822688">
    <property type="component" value="Chromosome 4"/>
</dbReference>
<comment type="caution">
    <text evidence="11">The sequence shown here is derived from an EMBL/GenBank/DDBJ whole genome shotgun (WGS) entry which is preliminary data.</text>
</comment>